<evidence type="ECO:0000256" key="10">
    <source>
        <dbReference type="ARBA" id="ARBA00022989"/>
    </source>
</evidence>
<keyword evidence="15" id="KW-0325">Glycoprotein</keyword>
<dbReference type="Gene3D" id="1.20.1070.10">
    <property type="entry name" value="Rhodopsin 7-helix transmembrane proteins"/>
    <property type="match status" value="1"/>
</dbReference>
<keyword evidence="11 17" id="KW-0297">G-protein coupled receptor</keyword>
<evidence type="ECO:0000256" key="15">
    <source>
        <dbReference type="ARBA" id="ARBA00023180"/>
    </source>
</evidence>
<evidence type="ECO:0000256" key="8">
    <source>
        <dbReference type="ARBA" id="ARBA00022801"/>
    </source>
</evidence>
<keyword evidence="2" id="KW-1003">Cell membrane</keyword>
<dbReference type="PROSITE" id="PS50262">
    <property type="entry name" value="G_PROTEIN_RECEP_F1_2"/>
    <property type="match status" value="1"/>
</dbReference>
<reference evidence="21" key="1">
    <citation type="submission" date="2023-07" db="EMBL/GenBank/DDBJ databases">
        <authorList>
            <person name="Stuckert A."/>
        </authorList>
    </citation>
    <scope>NUCLEOTIDE SEQUENCE</scope>
</reference>
<evidence type="ECO:0000256" key="12">
    <source>
        <dbReference type="ARBA" id="ARBA00023136"/>
    </source>
</evidence>
<dbReference type="PANTHER" id="PTHR24234">
    <property type="entry name" value="LYSOPHOSPHATIDIC ACID RECEPTOR 5/SPHINGOSYLPHOSPHORYLCHOLINE RECEPTOR"/>
    <property type="match status" value="1"/>
</dbReference>
<evidence type="ECO:0000256" key="17">
    <source>
        <dbReference type="RuleBase" id="RU000688"/>
    </source>
</evidence>
<keyword evidence="22" id="KW-1185">Reference proteome</keyword>
<dbReference type="CDD" id="cd09274">
    <property type="entry name" value="RNase_HI_RT_Ty3"/>
    <property type="match status" value="1"/>
</dbReference>
<keyword evidence="7" id="KW-0255">Endonuclease</keyword>
<comment type="similarity">
    <text evidence="17">Belongs to the G-protein coupled receptor 1 family.</text>
</comment>
<evidence type="ECO:0000313" key="21">
    <source>
        <dbReference type="EMBL" id="CAJ0965601.1"/>
    </source>
</evidence>
<gene>
    <name evidence="21" type="ORF">RIMI_LOCUS20463930</name>
</gene>
<dbReference type="SUPFAM" id="SSF81321">
    <property type="entry name" value="Family A G protein-coupled receptor-like"/>
    <property type="match status" value="1"/>
</dbReference>
<dbReference type="InterPro" id="IPR017452">
    <property type="entry name" value="GPCR_Rhodpsn_7TM"/>
</dbReference>
<feature type="compositionally biased region" description="Basic and acidic residues" evidence="18">
    <location>
        <begin position="630"/>
        <end position="643"/>
    </location>
</feature>
<dbReference type="InterPro" id="IPR000276">
    <property type="entry name" value="GPCR_Rhodpsn"/>
</dbReference>
<dbReference type="Gene3D" id="3.30.70.270">
    <property type="match status" value="1"/>
</dbReference>
<keyword evidence="3" id="KW-0808">Transferase</keyword>
<dbReference type="PRINTS" id="PR00237">
    <property type="entry name" value="GPCRRHODOPSN"/>
</dbReference>
<evidence type="ECO:0000256" key="11">
    <source>
        <dbReference type="ARBA" id="ARBA00023040"/>
    </source>
</evidence>
<keyword evidence="9" id="KW-0695">RNA-directed DNA polymerase</keyword>
<dbReference type="InterPro" id="IPR043502">
    <property type="entry name" value="DNA/RNA_pol_sf"/>
</dbReference>
<evidence type="ECO:0000256" key="16">
    <source>
        <dbReference type="ARBA" id="ARBA00023224"/>
    </source>
</evidence>
<evidence type="ECO:0000256" key="19">
    <source>
        <dbReference type="SAM" id="Phobius"/>
    </source>
</evidence>
<evidence type="ECO:0000256" key="1">
    <source>
        <dbReference type="ARBA" id="ARBA00004651"/>
    </source>
</evidence>
<dbReference type="PANTHER" id="PTHR24234:SF6">
    <property type="entry name" value="LYSOPHOSPHATIDIC ACID RECEPTOR 5"/>
    <property type="match status" value="1"/>
</dbReference>
<sequence length="643" mass="73326">MDPVKVQAIHDWIQPTSVKCLQKFLGFANFYRCFIANFSSVVKPLTDLTKKGADVTNWSSEAVEAFRELKRRFTSAPVLRQPDVSLPFQVEVDASEIGAGAVLSQRNSDGSLMKPCAFFSRKFSPAERNYDVGNRELLAMKWAFEEWRHWLEGAKHRVVVLTDHKNLIYLESAKRLNPRQARWSLFFSRFDFVVSYLPGSKNVKADALSSSFLPDSPGVLEPVGILKEGVILSAISPDLRRALREFQADKPDRCPVGKLFVLDRWTSKASPVMNHSDLDSCDAHTPPRSRMVLLVGYSLLMPLGVILNGVSLVVFLRWLRPLTVVSTFLCNLALSDLLFSLSLPLRIYYYANNHWPFGKFLCRLSGSIFHINMYGSCLFLFCINVDRYLAIVHPLRFRHLRRRKVARLTCLCVWLIIVSGSVPAALVHDSRDCWDGEEVIHRCFEGLSSWSTYLMPFLFIAEVIGFLLPLAAVLYGSCHVFWELCRASEGGRNRHKRTIRLLILNLSIFLFCFVPYNATLVAYGLLRAELVPDFWNLRPILKKILTVTVLLASTNCTLDPLVYYFSTEGFRNTLSQMVRASKDFSKNGKSSKSTLTTEIKSFDIDKASNKESEKKEERHKFPHVRIAHSNGKERRKMIEESEI</sequence>
<dbReference type="Pfam" id="PF17917">
    <property type="entry name" value="RT_RNaseH"/>
    <property type="match status" value="1"/>
</dbReference>
<dbReference type="Pfam" id="PF00001">
    <property type="entry name" value="7tm_1"/>
    <property type="match status" value="1"/>
</dbReference>
<keyword evidence="4 17" id="KW-0812">Transmembrane</keyword>
<evidence type="ECO:0000256" key="6">
    <source>
        <dbReference type="ARBA" id="ARBA00022722"/>
    </source>
</evidence>
<evidence type="ECO:0000259" key="20">
    <source>
        <dbReference type="PROSITE" id="PS50262"/>
    </source>
</evidence>
<feature type="domain" description="G-protein coupled receptors family 1 profile" evidence="20">
    <location>
        <begin position="307"/>
        <end position="563"/>
    </location>
</feature>
<evidence type="ECO:0000256" key="18">
    <source>
        <dbReference type="SAM" id="MobiDB-lite"/>
    </source>
</evidence>
<organism evidence="21 22">
    <name type="scientific">Ranitomeya imitator</name>
    <name type="common">mimic poison frog</name>
    <dbReference type="NCBI Taxonomy" id="111125"/>
    <lineage>
        <taxon>Eukaryota</taxon>
        <taxon>Metazoa</taxon>
        <taxon>Chordata</taxon>
        <taxon>Craniata</taxon>
        <taxon>Vertebrata</taxon>
        <taxon>Euteleostomi</taxon>
        <taxon>Amphibia</taxon>
        <taxon>Batrachia</taxon>
        <taxon>Anura</taxon>
        <taxon>Neobatrachia</taxon>
        <taxon>Hyloidea</taxon>
        <taxon>Dendrobatidae</taxon>
        <taxon>Dendrobatinae</taxon>
        <taxon>Ranitomeya</taxon>
    </lineage>
</organism>
<keyword evidence="14 17" id="KW-0675">Receptor</keyword>
<feature type="transmembrane region" description="Helical" evidence="19">
    <location>
        <begin position="368"/>
        <end position="385"/>
    </location>
</feature>
<comment type="subcellular location">
    <subcellularLocation>
        <location evidence="1">Cell membrane</location>
        <topology evidence="1">Multi-pass membrane protein</topology>
    </subcellularLocation>
</comment>
<keyword evidence="5" id="KW-0548">Nucleotidyltransferase</keyword>
<feature type="region of interest" description="Disordered" evidence="18">
    <location>
        <begin position="607"/>
        <end position="643"/>
    </location>
</feature>
<keyword evidence="16 17" id="KW-0807">Transducer</keyword>
<comment type="caution">
    <text evidence="21">The sequence shown here is derived from an EMBL/GenBank/DDBJ whole genome shotgun (WGS) entry which is preliminary data.</text>
</comment>
<keyword evidence="13" id="KW-1015">Disulfide bond</keyword>
<accession>A0ABN9MJR0</accession>
<dbReference type="Proteomes" id="UP001176940">
    <property type="component" value="Unassembled WGS sequence"/>
</dbReference>
<protein>
    <recommendedName>
        <fullName evidence="20">G-protein coupled receptors family 1 profile domain-containing protein</fullName>
    </recommendedName>
</protein>
<dbReference type="InterPro" id="IPR041373">
    <property type="entry name" value="RT_RNaseH"/>
</dbReference>
<evidence type="ECO:0000256" key="5">
    <source>
        <dbReference type="ARBA" id="ARBA00022695"/>
    </source>
</evidence>
<keyword evidence="12 19" id="KW-0472">Membrane</keyword>
<feature type="transmembrane region" description="Helical" evidence="19">
    <location>
        <begin position="291"/>
        <end position="316"/>
    </location>
</feature>
<evidence type="ECO:0000313" key="22">
    <source>
        <dbReference type="Proteomes" id="UP001176940"/>
    </source>
</evidence>
<proteinExistence type="inferred from homology"/>
<dbReference type="PRINTS" id="PR01157">
    <property type="entry name" value="P2YPURNOCPTR"/>
</dbReference>
<keyword evidence="10 19" id="KW-1133">Transmembrane helix</keyword>
<name>A0ABN9MJR0_9NEOB</name>
<evidence type="ECO:0000256" key="14">
    <source>
        <dbReference type="ARBA" id="ARBA00023170"/>
    </source>
</evidence>
<feature type="transmembrane region" description="Helical" evidence="19">
    <location>
        <begin position="405"/>
        <end position="426"/>
    </location>
</feature>
<feature type="transmembrane region" description="Helical" evidence="19">
    <location>
        <begin position="457"/>
        <end position="482"/>
    </location>
</feature>
<evidence type="ECO:0000256" key="3">
    <source>
        <dbReference type="ARBA" id="ARBA00022679"/>
    </source>
</evidence>
<dbReference type="SUPFAM" id="SSF56672">
    <property type="entry name" value="DNA/RNA polymerases"/>
    <property type="match status" value="1"/>
</dbReference>
<keyword evidence="6" id="KW-0540">Nuclease</keyword>
<evidence type="ECO:0000256" key="9">
    <source>
        <dbReference type="ARBA" id="ARBA00022918"/>
    </source>
</evidence>
<evidence type="ECO:0000256" key="7">
    <source>
        <dbReference type="ARBA" id="ARBA00022759"/>
    </source>
</evidence>
<feature type="compositionally biased region" description="Basic and acidic residues" evidence="18">
    <location>
        <begin position="607"/>
        <end position="619"/>
    </location>
</feature>
<feature type="transmembrane region" description="Helical" evidence="19">
    <location>
        <begin position="544"/>
        <end position="565"/>
    </location>
</feature>
<dbReference type="EMBL" id="CAUEEQ010068579">
    <property type="protein sequence ID" value="CAJ0965601.1"/>
    <property type="molecule type" value="Genomic_DNA"/>
</dbReference>
<evidence type="ECO:0000256" key="13">
    <source>
        <dbReference type="ARBA" id="ARBA00023157"/>
    </source>
</evidence>
<keyword evidence="8" id="KW-0378">Hydrolase</keyword>
<evidence type="ECO:0000256" key="2">
    <source>
        <dbReference type="ARBA" id="ARBA00022475"/>
    </source>
</evidence>
<feature type="transmembrane region" description="Helical" evidence="19">
    <location>
        <begin position="502"/>
        <end position="524"/>
    </location>
</feature>
<dbReference type="InterPro" id="IPR043128">
    <property type="entry name" value="Rev_trsase/Diguanyl_cyclase"/>
</dbReference>
<evidence type="ECO:0000256" key="4">
    <source>
        <dbReference type="ARBA" id="ARBA00022692"/>
    </source>
</evidence>
<dbReference type="PROSITE" id="PS00237">
    <property type="entry name" value="G_PROTEIN_RECEP_F1_1"/>
    <property type="match status" value="1"/>
</dbReference>
<feature type="transmembrane region" description="Helical" evidence="19">
    <location>
        <begin position="328"/>
        <end position="348"/>
    </location>
</feature>